<comment type="caution">
    <text evidence="1">The sequence shown here is derived from an EMBL/GenBank/DDBJ whole genome shotgun (WGS) entry which is preliminary data.</text>
</comment>
<protein>
    <submittedName>
        <fullName evidence="1">Uncharacterized protein</fullName>
    </submittedName>
</protein>
<dbReference type="Proteomes" id="UP001595823">
    <property type="component" value="Unassembled WGS sequence"/>
</dbReference>
<sequence>MVAVIPRAFHGLVDDAAVFPPGNAALPDALENHHRYRESWYSDLVGPLLLPASRLAEVPALTEKPPAVGVVADTDPRTIDIPDSLIVTHFETRAPLADDLRLAARGLPGHEQPVITEIPWGDGQRDLLRLALDLGLTPKFRTGGLDASAFPEPEELGHVVWACMEAESGFKLTAGLHRAVRHTEDDTGFVHHGFLNVLAATQCDSEREVVDMLRSTDADEIASAVRLHMSRPRNHWVAFGSCSVAEPLEDLEAMSLVEEIR</sequence>
<proteinExistence type="predicted"/>
<evidence type="ECO:0000313" key="1">
    <source>
        <dbReference type="EMBL" id="MFC4336120.1"/>
    </source>
</evidence>
<evidence type="ECO:0000313" key="2">
    <source>
        <dbReference type="Proteomes" id="UP001595823"/>
    </source>
</evidence>
<dbReference type="EMBL" id="JBHSDK010000015">
    <property type="protein sequence ID" value="MFC4336120.1"/>
    <property type="molecule type" value="Genomic_DNA"/>
</dbReference>
<dbReference type="RefSeq" id="WP_380621632.1">
    <property type="nucleotide sequence ID" value="NZ_JBHSDK010000015.1"/>
</dbReference>
<gene>
    <name evidence="1" type="ORF">ACFPET_12995</name>
</gene>
<reference evidence="2" key="1">
    <citation type="journal article" date="2019" name="Int. J. Syst. Evol. Microbiol.">
        <title>The Global Catalogue of Microorganisms (GCM) 10K type strain sequencing project: providing services to taxonomists for standard genome sequencing and annotation.</title>
        <authorList>
            <consortium name="The Broad Institute Genomics Platform"/>
            <consortium name="The Broad Institute Genome Sequencing Center for Infectious Disease"/>
            <person name="Wu L."/>
            <person name="Ma J."/>
        </authorList>
    </citation>
    <scope>NUCLEOTIDE SEQUENCE [LARGE SCALE GENOMIC DNA]</scope>
    <source>
        <strain evidence="2">IBRC-M 10908</strain>
    </source>
</reference>
<organism evidence="1 2">
    <name type="scientific">Salininema proteolyticum</name>
    <dbReference type="NCBI Taxonomy" id="1607685"/>
    <lineage>
        <taxon>Bacteria</taxon>
        <taxon>Bacillati</taxon>
        <taxon>Actinomycetota</taxon>
        <taxon>Actinomycetes</taxon>
        <taxon>Glycomycetales</taxon>
        <taxon>Glycomycetaceae</taxon>
        <taxon>Salininema</taxon>
    </lineage>
</organism>
<keyword evidence="2" id="KW-1185">Reference proteome</keyword>
<accession>A0ABV8TZ72</accession>
<name>A0ABV8TZ72_9ACTN</name>